<evidence type="ECO:0000256" key="1">
    <source>
        <dbReference type="SAM" id="SignalP"/>
    </source>
</evidence>
<evidence type="ECO:0000313" key="4">
    <source>
        <dbReference type="Proteomes" id="UP000606935"/>
    </source>
</evidence>
<dbReference type="EMBL" id="BMLS01000001">
    <property type="protein sequence ID" value="GGO66622.1"/>
    <property type="molecule type" value="Genomic_DNA"/>
</dbReference>
<gene>
    <name evidence="3" type="ORF">GCM10010982_11240</name>
</gene>
<keyword evidence="4" id="KW-1185">Reference proteome</keyword>
<feature type="signal peptide" evidence="1">
    <location>
        <begin position="1"/>
        <end position="21"/>
    </location>
</feature>
<proteinExistence type="predicted"/>
<protein>
    <recommendedName>
        <fullName evidence="2">DUF4440 domain-containing protein</fullName>
    </recommendedName>
</protein>
<reference evidence="3" key="2">
    <citation type="submission" date="2020-09" db="EMBL/GenBank/DDBJ databases">
        <authorList>
            <person name="Sun Q."/>
            <person name="Zhou Y."/>
        </authorList>
    </citation>
    <scope>NUCLEOTIDE SEQUENCE</scope>
    <source>
        <strain evidence="3">CGMCC 1.7086</strain>
    </source>
</reference>
<evidence type="ECO:0000259" key="2">
    <source>
        <dbReference type="Pfam" id="PF14534"/>
    </source>
</evidence>
<dbReference type="Proteomes" id="UP000606935">
    <property type="component" value="Unassembled WGS sequence"/>
</dbReference>
<evidence type="ECO:0000313" key="3">
    <source>
        <dbReference type="EMBL" id="GGO66622.1"/>
    </source>
</evidence>
<dbReference type="InterPro" id="IPR027843">
    <property type="entry name" value="DUF4440"/>
</dbReference>
<dbReference type="RefSeq" id="WP_229702066.1">
    <property type="nucleotide sequence ID" value="NZ_BMLS01000001.1"/>
</dbReference>
<dbReference type="SUPFAM" id="SSF54427">
    <property type="entry name" value="NTF2-like"/>
    <property type="match status" value="1"/>
</dbReference>
<organism evidence="3 4">
    <name type="scientific">Bowmanella pacifica</name>
    <dbReference type="NCBI Taxonomy" id="502051"/>
    <lineage>
        <taxon>Bacteria</taxon>
        <taxon>Pseudomonadati</taxon>
        <taxon>Pseudomonadota</taxon>
        <taxon>Gammaproteobacteria</taxon>
        <taxon>Alteromonadales</taxon>
        <taxon>Alteromonadaceae</taxon>
        <taxon>Bowmanella</taxon>
    </lineage>
</organism>
<accession>A0A917YWV0</accession>
<comment type="caution">
    <text evidence="3">The sequence shown here is derived from an EMBL/GenBank/DDBJ whole genome shotgun (WGS) entry which is preliminary data.</text>
</comment>
<feature type="chain" id="PRO_5037617556" description="DUF4440 domain-containing protein" evidence="1">
    <location>
        <begin position="22"/>
        <end position="147"/>
    </location>
</feature>
<dbReference type="Gene3D" id="3.10.450.50">
    <property type="match status" value="1"/>
</dbReference>
<name>A0A917YWV0_9ALTE</name>
<dbReference type="Pfam" id="PF14534">
    <property type="entry name" value="DUF4440"/>
    <property type="match status" value="1"/>
</dbReference>
<dbReference type="InterPro" id="IPR032710">
    <property type="entry name" value="NTF2-like_dom_sf"/>
</dbReference>
<dbReference type="AlphaFoldDB" id="A0A917YWV0"/>
<reference evidence="3" key="1">
    <citation type="journal article" date="2014" name="Int. J. Syst. Evol. Microbiol.">
        <title>Complete genome sequence of Corynebacterium casei LMG S-19264T (=DSM 44701T), isolated from a smear-ripened cheese.</title>
        <authorList>
            <consortium name="US DOE Joint Genome Institute (JGI-PGF)"/>
            <person name="Walter F."/>
            <person name="Albersmeier A."/>
            <person name="Kalinowski J."/>
            <person name="Ruckert C."/>
        </authorList>
    </citation>
    <scope>NUCLEOTIDE SEQUENCE</scope>
    <source>
        <strain evidence="3">CGMCC 1.7086</strain>
    </source>
</reference>
<sequence length="147" mass="16459">MSGLVKFIGMGLFLIALSATAEESSDAEHIENLLNQFLAGATVNDVKMHDRFWAEDLIYTSSSGKRFGKATLMASLSSAPAAGEQRMRYTAEELQIKLFDDVAIIAFRLVGESASQRHYYLNSGTLVKRDNQWRVVNWQATHMKPEQ</sequence>
<feature type="domain" description="DUF4440" evidence="2">
    <location>
        <begin position="30"/>
        <end position="135"/>
    </location>
</feature>
<keyword evidence="1" id="KW-0732">Signal</keyword>